<evidence type="ECO:0000259" key="2">
    <source>
        <dbReference type="Pfam" id="PF12697"/>
    </source>
</evidence>
<dbReference type="InterPro" id="IPR000073">
    <property type="entry name" value="AB_hydrolase_1"/>
</dbReference>
<dbReference type="PANTHER" id="PTHR43798:SF31">
    <property type="entry name" value="AB HYDROLASE SUPERFAMILY PROTEIN YCLE"/>
    <property type="match status" value="1"/>
</dbReference>
<evidence type="ECO:0000313" key="4">
    <source>
        <dbReference type="Proteomes" id="UP001230908"/>
    </source>
</evidence>
<organism evidence="3 4">
    <name type="scientific">Phytohabitans maris</name>
    <dbReference type="NCBI Taxonomy" id="3071409"/>
    <lineage>
        <taxon>Bacteria</taxon>
        <taxon>Bacillati</taxon>
        <taxon>Actinomycetota</taxon>
        <taxon>Actinomycetes</taxon>
        <taxon>Micromonosporales</taxon>
        <taxon>Micromonosporaceae</taxon>
    </lineage>
</organism>
<gene>
    <name evidence="3" type="ORF">RB614_39465</name>
</gene>
<dbReference type="InterPro" id="IPR000639">
    <property type="entry name" value="Epox_hydrolase-like"/>
</dbReference>
<comment type="caution">
    <text evidence="3">The sequence shown here is derived from an EMBL/GenBank/DDBJ whole genome shotgun (WGS) entry which is preliminary data.</text>
</comment>
<dbReference type="InterPro" id="IPR029058">
    <property type="entry name" value="AB_hydrolase_fold"/>
</dbReference>
<keyword evidence="4" id="KW-1185">Reference proteome</keyword>
<reference evidence="3 4" key="1">
    <citation type="submission" date="2023-08" db="EMBL/GenBank/DDBJ databases">
        <title>Phytohabitans sansha sp. nov., isolated from marine sediment.</title>
        <authorList>
            <person name="Zhao Y."/>
            <person name="Yi K."/>
        </authorList>
    </citation>
    <scope>NUCLEOTIDE SEQUENCE [LARGE SCALE GENOMIC DNA]</scope>
    <source>
        <strain evidence="3 4">ZYX-F-186</strain>
    </source>
</reference>
<keyword evidence="1 3" id="KW-0378">Hydrolase</keyword>
<dbReference type="Gene3D" id="3.40.50.1820">
    <property type="entry name" value="alpha/beta hydrolase"/>
    <property type="match status" value="1"/>
</dbReference>
<dbReference type="PRINTS" id="PR00111">
    <property type="entry name" value="ABHYDROLASE"/>
</dbReference>
<dbReference type="SUPFAM" id="SSF53474">
    <property type="entry name" value="alpha/beta-Hydrolases"/>
    <property type="match status" value="1"/>
</dbReference>
<dbReference type="RefSeq" id="WP_308717837.1">
    <property type="nucleotide sequence ID" value="NZ_JAVHUY010000059.1"/>
</dbReference>
<dbReference type="Pfam" id="PF12697">
    <property type="entry name" value="Abhydrolase_6"/>
    <property type="match status" value="1"/>
</dbReference>
<dbReference type="EMBL" id="JAVHUY010000059">
    <property type="protein sequence ID" value="MDQ7910592.1"/>
    <property type="molecule type" value="Genomic_DNA"/>
</dbReference>
<dbReference type="InterPro" id="IPR050266">
    <property type="entry name" value="AB_hydrolase_sf"/>
</dbReference>
<dbReference type="PANTHER" id="PTHR43798">
    <property type="entry name" value="MONOACYLGLYCEROL LIPASE"/>
    <property type="match status" value="1"/>
</dbReference>
<feature type="domain" description="AB hydrolase-1" evidence="2">
    <location>
        <begin position="14"/>
        <end position="240"/>
    </location>
</feature>
<accession>A0ABU0ZVQ7</accession>
<dbReference type="PRINTS" id="PR00412">
    <property type="entry name" value="EPOXHYDRLASE"/>
</dbReference>
<evidence type="ECO:0000256" key="1">
    <source>
        <dbReference type="ARBA" id="ARBA00022801"/>
    </source>
</evidence>
<proteinExistence type="predicted"/>
<evidence type="ECO:0000313" key="3">
    <source>
        <dbReference type="EMBL" id="MDQ7910592.1"/>
    </source>
</evidence>
<name>A0ABU0ZVQ7_9ACTN</name>
<dbReference type="GO" id="GO:0016787">
    <property type="term" value="F:hydrolase activity"/>
    <property type="evidence" value="ECO:0007669"/>
    <property type="project" value="UniProtKB-KW"/>
</dbReference>
<sequence length="257" mass="27186">MTIAHDVAGDGPTVVLLHSTVCDRRMWDPQVPALVDAGYRAVRADFRGFGETPVPDGPYSDARDVLDLLDLLGAERVAVVAASGGGRVGQEVAARWPGRVGALMLVSTALGGHEPGAELRAFGEREEALLAAGDVGGATELNVTTWLGPYAGEPARAEVREMQRHAFETQLAGDAGAEPIRVEFDASAITAPTLLVSGAHDLPDFTRIAATLAGRLPRARHIALDWAGHLPSLERPEAFNPLLLDFLHADFPPGRDA</sequence>
<protein>
    <submittedName>
        <fullName evidence="3">Alpha/beta hydrolase</fullName>
    </submittedName>
</protein>
<dbReference type="Proteomes" id="UP001230908">
    <property type="component" value="Unassembled WGS sequence"/>
</dbReference>